<protein>
    <submittedName>
        <fullName evidence="3">Uncharacterized protein</fullName>
    </submittedName>
</protein>
<feature type="region of interest" description="Disordered" evidence="1">
    <location>
        <begin position="72"/>
        <end position="95"/>
    </location>
</feature>
<proteinExistence type="predicted"/>
<evidence type="ECO:0000313" key="4">
    <source>
        <dbReference type="Proteomes" id="UP000244201"/>
    </source>
</evidence>
<dbReference type="AlphaFoldDB" id="A0A2R4T246"/>
<keyword evidence="4" id="KW-1185">Reference proteome</keyword>
<keyword evidence="2" id="KW-0472">Membrane</keyword>
<dbReference type="KEGG" id="slk:SLUN_14375"/>
<feature type="region of interest" description="Disordered" evidence="1">
    <location>
        <begin position="162"/>
        <end position="192"/>
    </location>
</feature>
<gene>
    <name evidence="3" type="ORF">SLUN_14375</name>
</gene>
<keyword evidence="2" id="KW-1133">Transmembrane helix</keyword>
<feature type="compositionally biased region" description="Polar residues" evidence="1">
    <location>
        <begin position="72"/>
        <end position="83"/>
    </location>
</feature>
<evidence type="ECO:0000313" key="3">
    <source>
        <dbReference type="EMBL" id="AVZ73196.1"/>
    </source>
</evidence>
<sequence>MQGSKCFDGTPYPAASSTPVGPRLVFFGDQSTTEVGSVVGVGITGMPAGWSVVTVTSPALAKPVRLTPLQKGSSDSALLQESGQGHRIRSDISPGTYTLTADRDGRTVATAQLVITPQAGAEIGRFDVTPETARPGGKVVVVMTDLRAAPDENSLTVTSSALESPLTITRDSPDDPGRKGDDGSTVYAGHGALRDDISSGRYELTVVSHHGQHTRTQQLTVAGEPVNHSRPWVIGGAIVASLVLVAGVGVVVRRSRRPGHARSA</sequence>
<organism evidence="3 4">
    <name type="scientific">Streptomyces lunaelactis</name>
    <dbReference type="NCBI Taxonomy" id="1535768"/>
    <lineage>
        <taxon>Bacteria</taxon>
        <taxon>Bacillati</taxon>
        <taxon>Actinomycetota</taxon>
        <taxon>Actinomycetes</taxon>
        <taxon>Kitasatosporales</taxon>
        <taxon>Streptomycetaceae</taxon>
        <taxon>Streptomyces</taxon>
    </lineage>
</organism>
<feature type="transmembrane region" description="Helical" evidence="2">
    <location>
        <begin position="232"/>
        <end position="252"/>
    </location>
</feature>
<name>A0A2R4T246_9ACTN</name>
<keyword evidence="2" id="KW-0812">Transmembrane</keyword>
<evidence type="ECO:0000256" key="1">
    <source>
        <dbReference type="SAM" id="MobiDB-lite"/>
    </source>
</evidence>
<feature type="compositionally biased region" description="Basic and acidic residues" evidence="1">
    <location>
        <begin position="171"/>
        <end position="182"/>
    </location>
</feature>
<reference evidence="3 4" key="1">
    <citation type="submission" date="2018-01" db="EMBL/GenBank/DDBJ databases">
        <title>Complete genome sequence of Streptomyces lunaelactis MM109T, a Ferroverdin A producer isolated from cave moonmilk deposits.</title>
        <authorList>
            <person name="Naome A."/>
            <person name="Martinet L."/>
            <person name="Maciejewska M."/>
            <person name="Anderssen S."/>
            <person name="Adam D."/>
            <person name="Tenconi E."/>
            <person name="Deflandre B."/>
            <person name="Arguelles-Arias A."/>
            <person name="Calusinska M."/>
            <person name="Copieters W."/>
            <person name="Karim L."/>
            <person name="Hanikenne M."/>
            <person name="Baurain D."/>
            <person name="van Wezel G."/>
            <person name="Smargiasso N."/>
            <person name="de Pauw E."/>
            <person name="Delfosse P."/>
            <person name="Rigali S."/>
        </authorList>
    </citation>
    <scope>NUCLEOTIDE SEQUENCE [LARGE SCALE GENOMIC DNA]</scope>
    <source>
        <strain evidence="3 4">MM109</strain>
    </source>
</reference>
<evidence type="ECO:0000256" key="2">
    <source>
        <dbReference type="SAM" id="Phobius"/>
    </source>
</evidence>
<accession>A0A2R4T246</accession>
<dbReference type="Proteomes" id="UP000244201">
    <property type="component" value="Chromosome"/>
</dbReference>
<dbReference type="EMBL" id="CP026304">
    <property type="protein sequence ID" value="AVZ73196.1"/>
    <property type="molecule type" value="Genomic_DNA"/>
</dbReference>